<dbReference type="HOGENOM" id="CLU_2991691_0_0_3"/>
<dbReference type="EnsemblBacteria" id="BAG05405">
    <property type="protein sequence ID" value="BAG05405"/>
    <property type="gene ID" value="MAE_55830"/>
</dbReference>
<organism evidence="1 2">
    <name type="scientific">Microcystis aeruginosa (strain NIES-843 / IAM M-2473)</name>
    <dbReference type="NCBI Taxonomy" id="449447"/>
    <lineage>
        <taxon>Bacteria</taxon>
        <taxon>Bacillati</taxon>
        <taxon>Cyanobacteriota</taxon>
        <taxon>Cyanophyceae</taxon>
        <taxon>Oscillatoriophycideae</taxon>
        <taxon>Chroococcales</taxon>
        <taxon>Microcystaceae</taxon>
        <taxon>Microcystis</taxon>
    </lineage>
</organism>
<dbReference type="Proteomes" id="UP000001510">
    <property type="component" value="Chromosome"/>
</dbReference>
<sequence length="57" mass="6800">MSLAQNQTIHNSRARYLWVKNEEILEQWRELTLEKQQKVLQFVQTLKSKSETTAPIN</sequence>
<dbReference type="STRING" id="449447.MAE_55830"/>
<name>B0JGY9_MICAN</name>
<accession>B0JGY9</accession>
<evidence type="ECO:0000313" key="2">
    <source>
        <dbReference type="Proteomes" id="UP000001510"/>
    </source>
</evidence>
<reference evidence="1 2" key="1">
    <citation type="journal article" date="2007" name="DNA Res.">
        <title>Complete genomic structure of the bloom-forming toxic cyanobacterium Microcystis aeruginosa NIES-843.</title>
        <authorList>
            <person name="Kaneko T."/>
            <person name="Nakajima N."/>
            <person name="Okamoto S."/>
            <person name="Suzuki I."/>
            <person name="Tanabe Y."/>
            <person name="Tamaoki M."/>
            <person name="Nakamura Y."/>
            <person name="Kasai F."/>
            <person name="Watanabe A."/>
            <person name="Kawashima K."/>
            <person name="Kishida Y."/>
            <person name="Ono A."/>
            <person name="Shimizu Y."/>
            <person name="Takahashi C."/>
            <person name="Minami C."/>
            <person name="Fujishiro T."/>
            <person name="Kohara M."/>
            <person name="Katoh M."/>
            <person name="Nakazaki N."/>
            <person name="Nakayama S."/>
            <person name="Yamada M."/>
            <person name="Tabata S."/>
            <person name="Watanabe M.M."/>
        </authorList>
    </citation>
    <scope>NUCLEOTIDE SEQUENCE [LARGE SCALE GENOMIC DNA]</scope>
    <source>
        <strain evidence="2">NIES-843 / IAM M-247</strain>
    </source>
</reference>
<dbReference type="PaxDb" id="449447-MAE_55830"/>
<keyword evidence="2" id="KW-1185">Reference proteome</keyword>
<proteinExistence type="predicted"/>
<dbReference type="RefSeq" id="WP_012267866.1">
    <property type="nucleotide sequence ID" value="NC_010296.1"/>
</dbReference>
<dbReference type="EMBL" id="AP009552">
    <property type="protein sequence ID" value="BAG05405.1"/>
    <property type="molecule type" value="Genomic_DNA"/>
</dbReference>
<evidence type="ECO:0000313" key="1">
    <source>
        <dbReference type="EMBL" id="BAG05405.1"/>
    </source>
</evidence>
<dbReference type="KEGG" id="mar:MAE_55830"/>
<gene>
    <name evidence="1" type="ordered locus">MAE_55830</name>
</gene>
<dbReference type="AlphaFoldDB" id="B0JGY9"/>
<protein>
    <submittedName>
        <fullName evidence="1">Uncharacterized protein</fullName>
    </submittedName>
</protein>